<feature type="compositionally biased region" description="Polar residues" evidence="1">
    <location>
        <begin position="195"/>
        <end position="208"/>
    </location>
</feature>
<evidence type="ECO:0000259" key="2">
    <source>
        <dbReference type="PROSITE" id="PS51857"/>
    </source>
</evidence>
<dbReference type="PROSITE" id="PS51857">
    <property type="entry name" value="CSD_2"/>
    <property type="match status" value="1"/>
</dbReference>
<dbReference type="PANTHER" id="PTHR46565">
    <property type="entry name" value="COLD SHOCK DOMAIN PROTEIN 2"/>
    <property type="match status" value="1"/>
</dbReference>
<evidence type="ECO:0000256" key="1">
    <source>
        <dbReference type="SAM" id="MobiDB-lite"/>
    </source>
</evidence>
<evidence type="ECO:0000313" key="3">
    <source>
        <dbReference type="EMBL" id="CAD8834325.1"/>
    </source>
</evidence>
<feature type="domain" description="CSD" evidence="2">
    <location>
        <begin position="276"/>
        <end position="350"/>
    </location>
</feature>
<dbReference type="Gene3D" id="2.40.50.140">
    <property type="entry name" value="Nucleic acid-binding proteins"/>
    <property type="match status" value="2"/>
</dbReference>
<feature type="compositionally biased region" description="Polar residues" evidence="1">
    <location>
        <begin position="166"/>
        <end position="180"/>
    </location>
</feature>
<reference evidence="3" key="1">
    <citation type="submission" date="2021-01" db="EMBL/GenBank/DDBJ databases">
        <authorList>
            <person name="Corre E."/>
            <person name="Pelletier E."/>
            <person name="Niang G."/>
            <person name="Scheremetjew M."/>
            <person name="Finn R."/>
            <person name="Kale V."/>
            <person name="Holt S."/>
            <person name="Cochrane G."/>
            <person name="Meng A."/>
            <person name="Brown T."/>
            <person name="Cohen L."/>
        </authorList>
    </citation>
    <scope>NUCLEOTIDE SEQUENCE</scope>
</reference>
<protein>
    <recommendedName>
        <fullName evidence="2">CSD domain-containing protein</fullName>
    </recommendedName>
</protein>
<dbReference type="SUPFAM" id="SSF50249">
    <property type="entry name" value="Nucleic acid-binding proteins"/>
    <property type="match status" value="1"/>
</dbReference>
<feature type="region of interest" description="Disordered" evidence="1">
    <location>
        <begin position="155"/>
        <end position="271"/>
    </location>
</feature>
<accession>A0A7S0ZW47</accession>
<gene>
    <name evidence="3" type="ORF">NSCI0253_LOCUS8673</name>
</gene>
<feature type="compositionally biased region" description="Low complexity" evidence="1">
    <location>
        <begin position="212"/>
        <end position="226"/>
    </location>
</feature>
<dbReference type="EMBL" id="HBFQ01012391">
    <property type="protein sequence ID" value="CAD8834325.1"/>
    <property type="molecule type" value="Transcribed_RNA"/>
</dbReference>
<organism evidence="3">
    <name type="scientific">Noctiluca scintillans</name>
    <name type="common">Sea sparkle</name>
    <name type="synonym">Red tide dinoflagellate</name>
    <dbReference type="NCBI Taxonomy" id="2966"/>
    <lineage>
        <taxon>Eukaryota</taxon>
        <taxon>Sar</taxon>
        <taxon>Alveolata</taxon>
        <taxon>Dinophyceae</taxon>
        <taxon>Noctilucales</taxon>
        <taxon>Noctilucaceae</taxon>
        <taxon>Noctiluca</taxon>
    </lineage>
</organism>
<sequence length="458" mass="50338">MDTNEKHNKRRAEMPYGPRSDHFCDRMSDLCGDTPFDGSDRSDRLSQVGAPLPSRREDAQGWSGSTSFMDQKRPSSSPFHDTQTNRNVPAASDLKSLANPQDNWRASPLLGSDMLARPASQQDTCRVTPQASGDLKVRLADPQEACRIISTVVDVPTGCGPDVYTANPQANDSKSRSASPEVSRANPQARDSKGRSASPQTCRTWQTDSKGRSVSPQSASRVSSRSGDLKGRHVRQDSGRARPLSPSSESKARQASPARDPKAPIPSDFLIDPARRFPGTVQLFFRHNGYGFIDLDELGAVPGDRVFVYWKGINSQDRFPSLSKDMKVSFSLEKVENGGQVTLRAVNVTLPDGSPIHVQDDSDSKKSFVGGQDARYTGILKFFIPKRGYGYIQLDPVEDVDLPDQIRAELAEMNAGGKQPKYMKDVPVEFGIWQTQKGVFKAYNVTYVGGRQLDSDHA</sequence>
<feature type="compositionally biased region" description="Basic and acidic residues" evidence="1">
    <location>
        <begin position="19"/>
        <end position="28"/>
    </location>
</feature>
<feature type="compositionally biased region" description="Basic and acidic residues" evidence="1">
    <location>
        <begin position="227"/>
        <end position="240"/>
    </location>
</feature>
<dbReference type="PANTHER" id="PTHR46565:SF20">
    <property type="entry name" value="COLD SHOCK DOMAIN-CONTAINING PROTEIN 4"/>
    <property type="match status" value="1"/>
</dbReference>
<name>A0A7S0ZW47_NOCSC</name>
<dbReference type="AlphaFoldDB" id="A0A7S0ZW47"/>
<proteinExistence type="predicted"/>
<dbReference type="Pfam" id="PF00313">
    <property type="entry name" value="CSD"/>
    <property type="match status" value="1"/>
</dbReference>
<dbReference type="GO" id="GO:0003676">
    <property type="term" value="F:nucleic acid binding"/>
    <property type="evidence" value="ECO:0007669"/>
    <property type="project" value="InterPro"/>
</dbReference>
<dbReference type="InterPro" id="IPR012340">
    <property type="entry name" value="NA-bd_OB-fold"/>
</dbReference>
<feature type="region of interest" description="Disordered" evidence="1">
    <location>
        <begin position="1"/>
        <end position="110"/>
    </location>
</feature>
<feature type="compositionally biased region" description="Polar residues" evidence="1">
    <location>
        <begin position="62"/>
        <end position="87"/>
    </location>
</feature>
<dbReference type="InterPro" id="IPR002059">
    <property type="entry name" value="CSP_DNA-bd"/>
</dbReference>